<organism evidence="1 2">
    <name type="scientific">Pseudoalteromonas luteoviolacea DSM 6061</name>
    <dbReference type="NCBI Taxonomy" id="1365250"/>
    <lineage>
        <taxon>Bacteria</taxon>
        <taxon>Pseudomonadati</taxon>
        <taxon>Pseudomonadota</taxon>
        <taxon>Gammaproteobacteria</taxon>
        <taxon>Alteromonadales</taxon>
        <taxon>Pseudoalteromonadaceae</taxon>
        <taxon>Pseudoalteromonas</taxon>
    </lineage>
</organism>
<evidence type="ECO:0008006" key="3">
    <source>
        <dbReference type="Google" id="ProtNLM"/>
    </source>
</evidence>
<proteinExistence type="predicted"/>
<evidence type="ECO:0000313" key="1">
    <source>
        <dbReference type="EMBL" id="KZN37137.1"/>
    </source>
</evidence>
<sequence>MMRLLWFVLGIGAAIVHFDSSAKDTSALPIEAFASLPKVSQYKLSPQGSKYAYVANSKGELYLVIKDLNTGKLYPVTKTDNLNIKLNWFDWVDDSLLLLGVSYTEKEQHIRYTRTELLSYDLNSKNKKTKIVIRPGRNQHDAQFKDNVISMLSNDPEHVLLSIDLRKPNLPDVYKLNVKKAKLKRVKGYKSHVKSWIADRQGNVRMSYHVDDTHIYYRLFDLKTEKWRTVFEHEAFSKDQITVLGFDIDPHIFYIKAIHNDKSSIFKVDSSDPMLPRTLVSHDPDYDVGSYLFYSPVSGAVAKVSGSEYWDEDLKALQASVDQALPDAQNSIQDIDNRGNSYIVYSESKTDSGSYLLGNREKIQFNI</sequence>
<dbReference type="EMBL" id="AUYB01000105">
    <property type="protein sequence ID" value="KZN37137.1"/>
    <property type="molecule type" value="Genomic_DNA"/>
</dbReference>
<name>A0A166WCK1_9GAMM</name>
<accession>A0A166WCK1</accession>
<gene>
    <name evidence="1" type="ORF">N475_17115</name>
</gene>
<keyword evidence="2" id="KW-1185">Reference proteome</keyword>
<reference evidence="1 2" key="1">
    <citation type="submission" date="2013-07" db="EMBL/GenBank/DDBJ databases">
        <title>Comparative Genomic and Metabolomic Analysis of Twelve Strains of Pseudoalteromonas luteoviolacea.</title>
        <authorList>
            <person name="Vynne N.G."/>
            <person name="Mansson M."/>
            <person name="Gram L."/>
        </authorList>
    </citation>
    <scope>NUCLEOTIDE SEQUENCE [LARGE SCALE GENOMIC DNA]</scope>
    <source>
        <strain evidence="1 2">DSM 6061</strain>
    </source>
</reference>
<dbReference type="Proteomes" id="UP000076643">
    <property type="component" value="Unassembled WGS sequence"/>
</dbReference>
<evidence type="ECO:0000313" key="2">
    <source>
        <dbReference type="Proteomes" id="UP000076643"/>
    </source>
</evidence>
<protein>
    <recommendedName>
        <fullName evidence="3">Dipeptidylpeptidase IV N-terminal domain-containing protein</fullName>
    </recommendedName>
</protein>
<dbReference type="PATRIC" id="fig|1365250.3.peg.3024"/>
<dbReference type="AlphaFoldDB" id="A0A166WCK1"/>
<comment type="caution">
    <text evidence="1">The sequence shown here is derived from an EMBL/GenBank/DDBJ whole genome shotgun (WGS) entry which is preliminary data.</text>
</comment>
<dbReference type="SUPFAM" id="SSF82171">
    <property type="entry name" value="DPP6 N-terminal domain-like"/>
    <property type="match status" value="1"/>
</dbReference>
<dbReference type="RefSeq" id="WP_081232437.1">
    <property type="nucleotide sequence ID" value="NZ_AQHB01000049.1"/>
</dbReference>